<comment type="caution">
    <text evidence="1">The sequence shown here is derived from an EMBL/GenBank/DDBJ whole genome shotgun (WGS) entry which is preliminary data.</text>
</comment>
<name>A0AAW4U892_9FIRM</name>
<dbReference type="Proteomes" id="UP001197684">
    <property type="component" value="Unassembled WGS sequence"/>
</dbReference>
<accession>A0AAW4U892</accession>
<reference evidence="1" key="1">
    <citation type="submission" date="2021-10" db="EMBL/GenBank/DDBJ databases">
        <title>Collection of gut derived symbiotic bacterial strains cultured from healthy donors.</title>
        <authorList>
            <person name="Lin H."/>
            <person name="Littmann E."/>
            <person name="Kohout C."/>
            <person name="Pamer E.G."/>
        </authorList>
    </citation>
    <scope>NUCLEOTIDE SEQUENCE</scope>
    <source>
        <strain evidence="1">DFI.9.42</strain>
    </source>
</reference>
<gene>
    <name evidence="1" type="ORF">LIZ56_05980</name>
</gene>
<organism evidence="1 2">
    <name type="scientific">Agathobacter rectalis</name>
    <dbReference type="NCBI Taxonomy" id="39491"/>
    <lineage>
        <taxon>Bacteria</taxon>
        <taxon>Bacillati</taxon>
        <taxon>Bacillota</taxon>
        <taxon>Clostridia</taxon>
        <taxon>Lachnospirales</taxon>
        <taxon>Lachnospiraceae</taxon>
        <taxon>Agathobacter</taxon>
    </lineage>
</organism>
<dbReference type="EMBL" id="JAJCJK010000006">
    <property type="protein sequence ID" value="MCB6937960.1"/>
    <property type="molecule type" value="Genomic_DNA"/>
</dbReference>
<evidence type="ECO:0000313" key="1">
    <source>
        <dbReference type="EMBL" id="MCB6937960.1"/>
    </source>
</evidence>
<proteinExistence type="predicted"/>
<dbReference type="AlphaFoldDB" id="A0AAW4U892"/>
<sequence length="51" mass="5438">MKFIDAKPQSTTHSNKGTLPAVSANIASNMANSPLSFHNTVIADRSIPRSI</sequence>
<evidence type="ECO:0000313" key="2">
    <source>
        <dbReference type="Proteomes" id="UP001197684"/>
    </source>
</evidence>
<protein>
    <submittedName>
        <fullName evidence="1">Uncharacterized protein</fullName>
    </submittedName>
</protein>
<dbReference type="RefSeq" id="WP_306780739.1">
    <property type="nucleotide sequence ID" value="NZ_CP143947.1"/>
</dbReference>